<dbReference type="KEGG" id="lant:TUM19329_16010"/>
<proteinExistence type="predicted"/>
<organism evidence="2 3">
    <name type="scientific">Legionella antarctica</name>
    <dbReference type="NCBI Taxonomy" id="2708020"/>
    <lineage>
        <taxon>Bacteria</taxon>
        <taxon>Pseudomonadati</taxon>
        <taxon>Pseudomonadota</taxon>
        <taxon>Gammaproteobacteria</taxon>
        <taxon>Legionellales</taxon>
        <taxon>Legionellaceae</taxon>
        <taxon>Legionella</taxon>
    </lineage>
</organism>
<dbReference type="Proteomes" id="UP000502894">
    <property type="component" value="Chromosome"/>
</dbReference>
<dbReference type="RefSeq" id="WP_173236884.1">
    <property type="nucleotide sequence ID" value="NZ_AP022839.1"/>
</dbReference>
<dbReference type="AlphaFoldDB" id="A0A6F8T511"/>
<keyword evidence="3" id="KW-1185">Reference proteome</keyword>
<name>A0A6F8T511_9GAMM</name>
<feature type="coiled-coil region" evidence="1">
    <location>
        <begin position="363"/>
        <end position="390"/>
    </location>
</feature>
<keyword evidence="1" id="KW-0175">Coiled coil</keyword>
<evidence type="ECO:0000313" key="3">
    <source>
        <dbReference type="Proteomes" id="UP000502894"/>
    </source>
</evidence>
<reference evidence="2" key="1">
    <citation type="journal article" date="2020" name="Microbiol. Resour. Announc.">
        <title>Complete Genome Sequence of Novel Psychrotolerant Legionella Strain TUM19329, Isolated from Antarctic Lake Sediment.</title>
        <authorList>
            <person name="Shimada S."/>
            <person name="Nakai R."/>
            <person name="Aoki K."/>
            <person name="Shimoeda N."/>
            <person name="Ohno G."/>
            <person name="Miyazaki Y."/>
            <person name="Kudoh S."/>
            <person name="Imura S."/>
            <person name="Watanabe K."/>
            <person name="Ishii Y."/>
            <person name="Tateda K."/>
        </authorList>
    </citation>
    <scope>NUCLEOTIDE SEQUENCE [LARGE SCALE GENOMIC DNA]</scope>
    <source>
        <strain evidence="2">TUM19329</strain>
    </source>
</reference>
<dbReference type="EMBL" id="AP022839">
    <property type="protein sequence ID" value="BCA95240.1"/>
    <property type="molecule type" value="Genomic_DNA"/>
</dbReference>
<sequence>MKKSEMKTKAERVLIKITQFELEYKKYRKINALDAETISRINIEELTILKDSLGKSLKLIDALPTEDAPPVMESPPTYTYDDPSLSTEQIAVLDKKVSEWQINNNQRRRYTTLIPAALNSIEKQLNFMMKHLDTFKSSNPDISFLNDAEVELINKQQEFIRSRLELEQEVDSEPFSISPVYAGDAELKIALSQFKQQKSGLANLIKIINADINNFSGKNTTTKLASYENGISLLKTYSDGYQNFSKQVQNRLDVLVSAESVYEEARRAKNDAIESAKRSMASAHVLLRHDDLVQAKKLIGSSDTIISELSTDVKKIADKIRDIEKKNYLTNAGLMKPTPPILDQINSASAQCLQDKGELTQMVAALNKKIVAVEHKVDELEQQVKTDIERQKKEFSGISEIIKNKLTAAKVDTFAIIKLENQFAREESRTNSNSQNSITFDQDKLTNLKKITQELLKQVPLEENRILQELSKNISIIKNESLSRQRQIVTSVEKGGFQFSDIELESVNAVKGYQFSDMGPHVWNKIKEK</sequence>
<evidence type="ECO:0000256" key="1">
    <source>
        <dbReference type="SAM" id="Coils"/>
    </source>
</evidence>
<protein>
    <submittedName>
        <fullName evidence="2">Uncharacterized protein</fullName>
    </submittedName>
</protein>
<gene>
    <name evidence="2" type="ORF">TUM19329_16010</name>
</gene>
<evidence type="ECO:0000313" key="2">
    <source>
        <dbReference type="EMBL" id="BCA95240.1"/>
    </source>
</evidence>
<accession>A0A6F8T511</accession>